<dbReference type="Proteomes" id="UP000541610">
    <property type="component" value="Unassembled WGS sequence"/>
</dbReference>
<dbReference type="GO" id="GO:0003676">
    <property type="term" value="F:nucleic acid binding"/>
    <property type="evidence" value="ECO:0007669"/>
    <property type="project" value="InterPro"/>
</dbReference>
<dbReference type="InterPro" id="IPR001584">
    <property type="entry name" value="Integrase_cat-core"/>
</dbReference>
<gene>
    <name evidence="3" type="ORF">FOZ60_016916</name>
</gene>
<dbReference type="GO" id="GO:0015074">
    <property type="term" value="P:DNA integration"/>
    <property type="evidence" value="ECO:0007669"/>
    <property type="project" value="InterPro"/>
</dbReference>
<reference evidence="3 4" key="1">
    <citation type="submission" date="2020-04" db="EMBL/GenBank/DDBJ databases">
        <title>Perkinsus olseni comparative genomics.</title>
        <authorList>
            <person name="Bogema D.R."/>
        </authorList>
    </citation>
    <scope>NUCLEOTIDE SEQUENCE [LARGE SCALE GENOMIC DNA]</scope>
    <source>
        <strain evidence="3">00978-12</strain>
    </source>
</reference>
<dbReference type="InterPro" id="IPR036397">
    <property type="entry name" value="RNaseH_sf"/>
</dbReference>
<dbReference type="EMBL" id="JABANP010000929">
    <property type="protein sequence ID" value="KAF4678146.1"/>
    <property type="molecule type" value="Genomic_DNA"/>
</dbReference>
<dbReference type="PANTHER" id="PTHR37984:SF5">
    <property type="entry name" value="PROTEIN NYNRIN-LIKE"/>
    <property type="match status" value="1"/>
</dbReference>
<evidence type="ECO:0000256" key="1">
    <source>
        <dbReference type="SAM" id="MobiDB-lite"/>
    </source>
</evidence>
<dbReference type="Gene3D" id="1.10.340.70">
    <property type="match status" value="1"/>
</dbReference>
<evidence type="ECO:0000313" key="3">
    <source>
        <dbReference type="EMBL" id="KAF4678146.1"/>
    </source>
</evidence>
<dbReference type="InterPro" id="IPR012337">
    <property type="entry name" value="RNaseH-like_sf"/>
</dbReference>
<protein>
    <recommendedName>
        <fullName evidence="2">Integrase catalytic domain-containing protein</fullName>
    </recommendedName>
</protein>
<evidence type="ECO:0000259" key="2">
    <source>
        <dbReference type="PROSITE" id="PS50994"/>
    </source>
</evidence>
<feature type="domain" description="Integrase catalytic" evidence="2">
    <location>
        <begin position="766"/>
        <end position="926"/>
    </location>
</feature>
<evidence type="ECO:0000313" key="4">
    <source>
        <dbReference type="Proteomes" id="UP000541610"/>
    </source>
</evidence>
<feature type="non-terminal residue" evidence="3">
    <location>
        <position position="1004"/>
    </location>
</feature>
<dbReference type="Pfam" id="PF17921">
    <property type="entry name" value="Integrase_H2C2"/>
    <property type="match status" value="1"/>
</dbReference>
<dbReference type="Gene3D" id="3.30.420.10">
    <property type="entry name" value="Ribonuclease H-like superfamily/Ribonuclease H"/>
    <property type="match status" value="1"/>
</dbReference>
<dbReference type="InterPro" id="IPR041588">
    <property type="entry name" value="Integrase_H2C2"/>
</dbReference>
<feature type="compositionally biased region" description="Basic and acidic residues" evidence="1">
    <location>
        <begin position="111"/>
        <end position="121"/>
    </location>
</feature>
<feature type="region of interest" description="Disordered" evidence="1">
    <location>
        <begin position="99"/>
        <end position="130"/>
    </location>
</feature>
<dbReference type="SUPFAM" id="SSF53098">
    <property type="entry name" value="Ribonuclease H-like"/>
    <property type="match status" value="1"/>
</dbReference>
<dbReference type="AlphaFoldDB" id="A0A7J6N335"/>
<name>A0A7J6N335_PEROL</name>
<dbReference type="PANTHER" id="PTHR37984">
    <property type="entry name" value="PROTEIN CBG26694"/>
    <property type="match status" value="1"/>
</dbReference>
<dbReference type="PROSITE" id="PS50994">
    <property type="entry name" value="INTEGRASE"/>
    <property type="match status" value="1"/>
</dbReference>
<comment type="caution">
    <text evidence="3">The sequence shown here is derived from an EMBL/GenBank/DDBJ whole genome shotgun (WGS) entry which is preliminary data.</text>
</comment>
<sequence>LMFLPDEQASALQEICFNHLPTLTLWTGIDVPEEGDTEAEKKMTFAEADSSLLLKHWVDLEPNELFGVALDSAIKSQYFPDLMETHRFEPVRPDFGRYGQGSAAHGTVPSKDTKNGRDTTRKHGQKNNAFSSESKTLWQFVITLNSNVRHLRVHLTSGTLGGNKSSGSKPGKRAEYCFDFFETGSRSMVRIGTKTSPTTSVVTAGSGNDVPEDDHFNSATLFGLMIVNLRLIGFGSSADLICANINVVEGKLRPNASSPSLRLESAVRCRDWDKLDEVIEGTLSAEWTKGPSAEGFLMRLRKLDDKEARDHPDQKYCCEMASMIMVMIYIGNVPEVQRQQYDQAVSQFCEDHGREEVDEITSSTSSTVEGDVYEKTSSFTRRDLYSASYGGRTTTDLLTGLRVNFCGPDRLSSTRNDGPSDSTLKLGFDWLLLALDNDETNKSRSCDGMDFTLYLYIMHILLFLFYDDIQICSSVNEAAKIIPILSAIDSADEIARVKMLSEWELCLGVLLRVHCGALQMHCICKSPEKRRFVEPIGKWKVPLQFIAAEVKLMNRIVGCLQQDSEASSDCVHSSIGYGYVITTLKGIKLRAVAMPWNPRIHALVAADAVVRSDIYKRIKKGVKGMERLAVRRLVATVRDILLDWQDTLKIDFLTPLALGWGRIPTAGYCSIKSSNRSLLNRFEVVQKDDCEYVLVKLKIGWRVYVPADIGEYELRDRLLQLAHDAVGHLVPLQMKNRLSRWVYWPGMLSDCEAFTRHCLGCDRERARHTPGPVSGWTYTDPSSGTVLHGCSVLLMVDGCSNYTELAVASDQTVPTVVRLLLDRWVLRYGVPLIVRSDRGHSFCSKVLRLLYAKLQISFVPSSGITPQSQGQIEVIVRALKRHLERLLTSDLSVIPLVQRVINTTIRYVTSGSETVFTPELMLYGESTKGSLEVMLDTDTFRYHDDLHASDDPVAITDRVRNAVNTFTEGWCSEVAERRAKSVDALNQRRIEYAADSTRSTSSVV</sequence>
<dbReference type="OrthoDB" id="8035898at2759"/>
<accession>A0A7J6N335</accession>
<organism evidence="3 4">
    <name type="scientific">Perkinsus olseni</name>
    <name type="common">Perkinsus atlanticus</name>
    <dbReference type="NCBI Taxonomy" id="32597"/>
    <lineage>
        <taxon>Eukaryota</taxon>
        <taxon>Sar</taxon>
        <taxon>Alveolata</taxon>
        <taxon>Perkinsozoa</taxon>
        <taxon>Perkinsea</taxon>
        <taxon>Perkinsida</taxon>
        <taxon>Perkinsidae</taxon>
        <taxon>Perkinsus</taxon>
    </lineage>
</organism>
<proteinExistence type="predicted"/>
<dbReference type="InterPro" id="IPR050951">
    <property type="entry name" value="Retrovirus_Pol_polyprotein"/>
</dbReference>